<evidence type="ECO:0000256" key="1">
    <source>
        <dbReference type="ARBA" id="ARBA00022741"/>
    </source>
</evidence>
<dbReference type="InterPro" id="IPR001650">
    <property type="entry name" value="Helicase_C-like"/>
</dbReference>
<organism evidence="10 11">
    <name type="scientific">Drosophila suzukii</name>
    <name type="common">Spotted-wing drosophila fruit fly</name>
    <dbReference type="NCBI Taxonomy" id="28584"/>
    <lineage>
        <taxon>Eukaryota</taxon>
        <taxon>Metazoa</taxon>
        <taxon>Ecdysozoa</taxon>
        <taxon>Arthropoda</taxon>
        <taxon>Hexapoda</taxon>
        <taxon>Insecta</taxon>
        <taxon>Pterygota</taxon>
        <taxon>Neoptera</taxon>
        <taxon>Endopterygota</taxon>
        <taxon>Diptera</taxon>
        <taxon>Brachycera</taxon>
        <taxon>Muscomorpha</taxon>
        <taxon>Ephydroidea</taxon>
        <taxon>Drosophilidae</taxon>
        <taxon>Drosophila</taxon>
        <taxon>Sophophora</taxon>
    </lineage>
</organism>
<dbReference type="InterPro" id="IPR011545">
    <property type="entry name" value="DEAD/DEAH_box_helicase_dom"/>
</dbReference>
<comment type="similarity">
    <text evidence="6">Belongs to the DEAD box helicase family.</text>
</comment>
<feature type="compositionally biased region" description="Low complexity" evidence="7">
    <location>
        <begin position="880"/>
        <end position="889"/>
    </location>
</feature>
<gene>
    <name evidence="11" type="primary">LOC108016520</name>
</gene>
<dbReference type="PROSITE" id="PS00039">
    <property type="entry name" value="DEAD_ATP_HELICASE"/>
    <property type="match status" value="1"/>
</dbReference>
<feature type="region of interest" description="Disordered" evidence="7">
    <location>
        <begin position="1"/>
        <end position="30"/>
    </location>
</feature>
<evidence type="ECO:0000256" key="4">
    <source>
        <dbReference type="ARBA" id="ARBA00022840"/>
    </source>
</evidence>
<dbReference type="PANTHER" id="PTHR24031">
    <property type="entry name" value="RNA HELICASE"/>
    <property type="match status" value="1"/>
</dbReference>
<dbReference type="CDD" id="cd17949">
    <property type="entry name" value="DEADc_DDX31"/>
    <property type="match status" value="1"/>
</dbReference>
<feature type="compositionally biased region" description="Basic and acidic residues" evidence="7">
    <location>
        <begin position="195"/>
        <end position="207"/>
    </location>
</feature>
<dbReference type="Proteomes" id="UP001652628">
    <property type="component" value="Chromosome X"/>
</dbReference>
<feature type="compositionally biased region" description="Polar residues" evidence="7">
    <location>
        <begin position="63"/>
        <end position="78"/>
    </location>
</feature>
<feature type="compositionally biased region" description="Polar residues" evidence="7">
    <location>
        <begin position="914"/>
        <end position="926"/>
    </location>
</feature>
<accession>A0AB40ADF3</accession>
<evidence type="ECO:0000256" key="5">
    <source>
        <dbReference type="ARBA" id="ARBA00022884"/>
    </source>
</evidence>
<dbReference type="SMART" id="SM01178">
    <property type="entry name" value="DUF4217"/>
    <property type="match status" value="1"/>
</dbReference>
<proteinExistence type="inferred from homology"/>
<feature type="region of interest" description="Disordered" evidence="7">
    <location>
        <begin position="969"/>
        <end position="989"/>
    </location>
</feature>
<dbReference type="RefSeq" id="XP_036676492.2">
    <property type="nucleotide sequence ID" value="XM_036820597.3"/>
</dbReference>
<dbReference type="SMART" id="SM00490">
    <property type="entry name" value="HELICc"/>
    <property type="match status" value="1"/>
</dbReference>
<dbReference type="Pfam" id="PF00271">
    <property type="entry name" value="Helicase_C"/>
    <property type="match status" value="1"/>
</dbReference>
<dbReference type="GeneID" id="108016520"/>
<evidence type="ECO:0000256" key="7">
    <source>
        <dbReference type="SAM" id="MobiDB-lite"/>
    </source>
</evidence>
<comment type="catalytic activity">
    <reaction evidence="6">
        <text>ATP + H2O = ADP + phosphate + H(+)</text>
        <dbReference type="Rhea" id="RHEA:13065"/>
        <dbReference type="ChEBI" id="CHEBI:15377"/>
        <dbReference type="ChEBI" id="CHEBI:15378"/>
        <dbReference type="ChEBI" id="CHEBI:30616"/>
        <dbReference type="ChEBI" id="CHEBI:43474"/>
        <dbReference type="ChEBI" id="CHEBI:456216"/>
        <dbReference type="EC" id="3.6.4.13"/>
    </reaction>
</comment>
<feature type="region of interest" description="Disordered" evidence="7">
    <location>
        <begin position="880"/>
        <end position="956"/>
    </location>
</feature>
<feature type="domain" description="Helicase C-terminal" evidence="9">
    <location>
        <begin position="625"/>
        <end position="798"/>
    </location>
</feature>
<dbReference type="PROSITE" id="PS51194">
    <property type="entry name" value="HELICASE_CTER"/>
    <property type="match status" value="1"/>
</dbReference>
<keyword evidence="3 6" id="KW-0347">Helicase</keyword>
<dbReference type="PROSITE" id="PS51192">
    <property type="entry name" value="HELICASE_ATP_BIND_1"/>
    <property type="match status" value="1"/>
</dbReference>
<keyword evidence="2 6" id="KW-0378">Hydrolase</keyword>
<dbReference type="GO" id="GO:0016787">
    <property type="term" value="F:hydrolase activity"/>
    <property type="evidence" value="ECO:0007669"/>
    <property type="project" value="UniProtKB-KW"/>
</dbReference>
<feature type="compositionally biased region" description="Acidic residues" evidence="7">
    <location>
        <begin position="208"/>
        <end position="223"/>
    </location>
</feature>
<reference evidence="11" key="1">
    <citation type="submission" date="2025-08" db="UniProtKB">
        <authorList>
            <consortium name="RefSeq"/>
        </authorList>
    </citation>
    <scope>IDENTIFICATION</scope>
</reference>
<dbReference type="GO" id="GO:0005524">
    <property type="term" value="F:ATP binding"/>
    <property type="evidence" value="ECO:0007669"/>
    <property type="project" value="UniProtKB-UniRule"/>
</dbReference>
<evidence type="ECO:0000313" key="11">
    <source>
        <dbReference type="RefSeq" id="XP_036676492.2"/>
    </source>
</evidence>
<feature type="compositionally biased region" description="Acidic residues" evidence="7">
    <location>
        <begin position="267"/>
        <end position="277"/>
    </location>
</feature>
<dbReference type="InterPro" id="IPR014001">
    <property type="entry name" value="Helicase_ATP-bd"/>
</dbReference>
<comment type="domain">
    <text evidence="6">The Q motif is unique to and characteristic of the DEAD box family of RNA helicases and controls ATP binding and hydrolysis.</text>
</comment>
<feature type="domain" description="Helicase ATP-binding" evidence="8">
    <location>
        <begin position="368"/>
        <end position="557"/>
    </location>
</feature>
<feature type="compositionally biased region" description="Gly residues" evidence="7">
    <location>
        <begin position="943"/>
        <end position="954"/>
    </location>
</feature>
<feature type="region of interest" description="Disordered" evidence="7">
    <location>
        <begin position="59"/>
        <end position="93"/>
    </location>
</feature>
<dbReference type="AlphaFoldDB" id="A0AB40ADF3"/>
<evidence type="ECO:0000313" key="10">
    <source>
        <dbReference type="Proteomes" id="UP001652628"/>
    </source>
</evidence>
<feature type="compositionally biased region" description="Low complexity" evidence="7">
    <location>
        <begin position="11"/>
        <end position="26"/>
    </location>
</feature>
<evidence type="ECO:0000259" key="8">
    <source>
        <dbReference type="PROSITE" id="PS51192"/>
    </source>
</evidence>
<dbReference type="InterPro" id="IPR027417">
    <property type="entry name" value="P-loop_NTPase"/>
</dbReference>
<evidence type="ECO:0000256" key="3">
    <source>
        <dbReference type="ARBA" id="ARBA00022806"/>
    </source>
</evidence>
<dbReference type="GO" id="GO:0005634">
    <property type="term" value="C:nucleus"/>
    <property type="evidence" value="ECO:0007669"/>
    <property type="project" value="UniProtKB-ARBA"/>
</dbReference>
<keyword evidence="10" id="KW-1185">Reference proteome</keyword>
<dbReference type="GO" id="GO:0003723">
    <property type="term" value="F:RNA binding"/>
    <property type="evidence" value="ECO:0007669"/>
    <property type="project" value="UniProtKB-UniRule"/>
</dbReference>
<keyword evidence="4 6" id="KW-0067">ATP-binding</keyword>
<feature type="compositionally biased region" description="Low complexity" evidence="7">
    <location>
        <begin position="84"/>
        <end position="93"/>
    </location>
</feature>
<dbReference type="EC" id="3.6.4.13" evidence="6"/>
<dbReference type="Pfam" id="PF00270">
    <property type="entry name" value="DEAD"/>
    <property type="match status" value="1"/>
</dbReference>
<feature type="compositionally biased region" description="Basic and acidic residues" evidence="7">
    <location>
        <begin position="895"/>
        <end position="904"/>
    </location>
</feature>
<dbReference type="Gene3D" id="3.40.50.300">
    <property type="entry name" value="P-loop containing nucleotide triphosphate hydrolases"/>
    <property type="match status" value="2"/>
</dbReference>
<dbReference type="InterPro" id="IPR025313">
    <property type="entry name" value="SPB4-like_CTE"/>
</dbReference>
<feature type="region of interest" description="Disordered" evidence="7">
    <location>
        <begin position="140"/>
        <end position="304"/>
    </location>
</feature>
<dbReference type="SUPFAM" id="SSF52540">
    <property type="entry name" value="P-loop containing nucleoside triphosphate hydrolases"/>
    <property type="match status" value="1"/>
</dbReference>
<protein>
    <recommendedName>
        <fullName evidence="6">ATP-dependent RNA helicase</fullName>
        <ecNumber evidence="6">3.6.4.13</ecNumber>
    </recommendedName>
</protein>
<sequence>MVDNISLNVNVKPAAQKKQQQGPVQSVKKRAQNSEAFDFQFNVDKPKVKAIVLRRKAPLARAATNSGPRNPSTSSSNKVPSTPPVSSANSSLSALFSSKKDDVSHGDLMFNVSSSKPPAKSPLGDDFMLNVTTKPVVIQKAKPKITRAERLGKKQRPGKPLAKLSDEQLTRALKNHRKPQNPNQMPRAGDLFRAQMEEERRKKRQEEGGEDQESNGDEEEAEYGSDLPAKTRATAGKRPEKTSVRQAPQSGEESGEDSAESDKDSAESDEESSPEAEEPQKTVKKPTKTPSKAEETSGNRFRTKKIGLFDQSDVEALKQLGQRAVKPVKETIFSGSKISTLGLHPHAVKNLEDLLSIRELTSVQQKTIPEVLQGKDVLVRSQTGSGKTLAYALPLVELLQKQQPRIQRKDGVLALVIVPTRELVMQTYELIQKLVKPYTWIVPGSLLGGESRKSEKARLRKGINILIGTPGRLVDHLLHTASFKLTKLQFLILDEADRLLELGYERDVKQLVEAIDKQRAESEDKELPQLQRMLLSATLTSQVQQLAGLTLKNPLYIDNSDEAASVALKTKDGYQKETIETLLEVDDGLGEYQEDVTGVLSIPENLQLSYVVVPPKLRLVALSSLLAKEVDASPKQFKAIVFMSTTEMVNFHHDMLNEALTRRVLDEEDEQEEGDSEGDGDTPLLQGLRFFKLHGSMTQTERQGVFRGFRDCPSCVLLATDVVGRGIDVPDVKLVVQYTPPQTTADFVHRVGRTARAGRKGRAVLFLAPSEAQFVRHLEKKRIRIQQGDMYAYLQTLLPKDDEARTVQEAASNLQHKFQTLLEDDRELHDKSCKAFVSWMKFYSTFPKELKPIFNVRIAHMGHFAKSFALKEAPSKFAAQHAAPKAAPPTNRLTYTERDPEKIQAQKRAKRRFTTTVTGEVRQLQQRDGGAPEGDRRKPGPPGSRGGFMGGGVGRVSFMKSLGKSRALNMSEFDSGLPAEGPAKRRKQA</sequence>
<dbReference type="SMART" id="SM00487">
    <property type="entry name" value="DEXDc"/>
    <property type="match status" value="1"/>
</dbReference>
<dbReference type="InterPro" id="IPR000629">
    <property type="entry name" value="RNA-helicase_DEAD-box_CS"/>
</dbReference>
<keyword evidence="1 6" id="KW-0547">Nucleotide-binding</keyword>
<dbReference type="CDD" id="cd18787">
    <property type="entry name" value="SF2_C_DEAD"/>
    <property type="match status" value="1"/>
</dbReference>
<name>A0AB40ADF3_DROSZ</name>
<comment type="function">
    <text evidence="6">RNA helicase.</text>
</comment>
<keyword evidence="5 6" id="KW-0694">RNA-binding</keyword>
<dbReference type="GO" id="GO:0003724">
    <property type="term" value="F:RNA helicase activity"/>
    <property type="evidence" value="ECO:0007669"/>
    <property type="project" value="UniProtKB-EC"/>
</dbReference>
<evidence type="ECO:0000256" key="2">
    <source>
        <dbReference type="ARBA" id="ARBA00022801"/>
    </source>
</evidence>
<dbReference type="Pfam" id="PF13959">
    <property type="entry name" value="CTE_SPB4"/>
    <property type="match status" value="1"/>
</dbReference>
<evidence type="ECO:0000256" key="6">
    <source>
        <dbReference type="RuleBase" id="RU365068"/>
    </source>
</evidence>
<evidence type="ECO:0000259" key="9">
    <source>
        <dbReference type="PROSITE" id="PS51194"/>
    </source>
</evidence>